<dbReference type="PANTHER" id="PTHR44103:SF1">
    <property type="entry name" value="PROPROTEIN CONVERTASE P"/>
    <property type="match status" value="1"/>
</dbReference>
<evidence type="ECO:0000313" key="4">
    <source>
        <dbReference type="Proteomes" id="UP000319976"/>
    </source>
</evidence>
<keyword evidence="4" id="KW-1185">Reference proteome</keyword>
<evidence type="ECO:0000313" key="3">
    <source>
        <dbReference type="EMBL" id="QDT65603.1"/>
    </source>
</evidence>
<protein>
    <submittedName>
        <fullName evidence="3">FG-GAP repeat protein</fullName>
    </submittedName>
</protein>
<dbReference type="SUPFAM" id="SSF69318">
    <property type="entry name" value="Integrin alpha N-terminal domain"/>
    <property type="match status" value="1"/>
</dbReference>
<evidence type="ECO:0000256" key="1">
    <source>
        <dbReference type="ARBA" id="ARBA00022729"/>
    </source>
</evidence>
<feature type="chain" id="PRO_5021724913" evidence="2">
    <location>
        <begin position="30"/>
        <end position="402"/>
    </location>
</feature>
<evidence type="ECO:0000256" key="2">
    <source>
        <dbReference type="SAM" id="SignalP"/>
    </source>
</evidence>
<dbReference type="InterPro" id="IPR028994">
    <property type="entry name" value="Integrin_alpha_N"/>
</dbReference>
<proteinExistence type="predicted"/>
<name>A0A517TB55_9PLAN</name>
<sequence length="402" mass="44450" precursor="true">MKNSFPVCNSGVFALAFLVIGTLPHSASAEHPIAFRIKPLTVDANEGCDIADVDQDGKLDVVAGRNWYRNGDWLPRPLRLIEDKSQYVHSNGDFAYDVNKDGFPDVIAGDYFSGELAWYENPKANGLKLGHLWQRHVFGDTGQTTNEIAYLHDFDADGVPEWVTNQWVDDKPVLISRLTFPAAGKKSKADAASLSTFEVGQQNGHGMGFGDINNDGREDILIKTGWYERPEGDPFASTWTFHADWEQKFSCPVFVRDVDSDGLNDVVWGNPHDFGVYVWRGLGPDADGKLNFEQQTIDDTFSQAHCLHFADLDGDGKEELITGKRVRAHNGRDPGGNEPPVMKYFVWDQSSGSFTGHIIDRGMVGIGLQIRTADIDADGDVDIVVPGKEGTQILFSQLADKD</sequence>
<dbReference type="Proteomes" id="UP000319976">
    <property type="component" value="Chromosome"/>
</dbReference>
<dbReference type="Gene3D" id="2.130.10.130">
    <property type="entry name" value="Integrin alpha, N-terminal"/>
    <property type="match status" value="1"/>
</dbReference>
<accession>A0A517TB55</accession>
<gene>
    <name evidence="3" type="ORF">V22_28600</name>
</gene>
<dbReference type="AlphaFoldDB" id="A0A517TB55"/>
<organism evidence="3 4">
    <name type="scientific">Calycomorphotria hydatis</name>
    <dbReference type="NCBI Taxonomy" id="2528027"/>
    <lineage>
        <taxon>Bacteria</taxon>
        <taxon>Pseudomonadati</taxon>
        <taxon>Planctomycetota</taxon>
        <taxon>Planctomycetia</taxon>
        <taxon>Planctomycetales</taxon>
        <taxon>Planctomycetaceae</taxon>
        <taxon>Calycomorphotria</taxon>
    </lineage>
</organism>
<dbReference type="OrthoDB" id="228608at2"/>
<dbReference type="EMBL" id="CP036316">
    <property type="protein sequence ID" value="QDT65603.1"/>
    <property type="molecule type" value="Genomic_DNA"/>
</dbReference>
<dbReference type="PANTHER" id="PTHR44103">
    <property type="entry name" value="PROPROTEIN CONVERTASE P"/>
    <property type="match status" value="1"/>
</dbReference>
<keyword evidence="1 2" id="KW-0732">Signal</keyword>
<dbReference type="RefSeq" id="WP_145263804.1">
    <property type="nucleotide sequence ID" value="NZ_CP036316.1"/>
</dbReference>
<dbReference type="KEGG" id="chya:V22_28600"/>
<dbReference type="InterPro" id="IPR013517">
    <property type="entry name" value="FG-GAP"/>
</dbReference>
<reference evidence="3 4" key="1">
    <citation type="submission" date="2019-02" db="EMBL/GenBank/DDBJ databases">
        <title>Deep-cultivation of Planctomycetes and their phenomic and genomic characterization uncovers novel biology.</title>
        <authorList>
            <person name="Wiegand S."/>
            <person name="Jogler M."/>
            <person name="Boedeker C."/>
            <person name="Pinto D."/>
            <person name="Vollmers J."/>
            <person name="Rivas-Marin E."/>
            <person name="Kohn T."/>
            <person name="Peeters S.H."/>
            <person name="Heuer A."/>
            <person name="Rast P."/>
            <person name="Oberbeckmann S."/>
            <person name="Bunk B."/>
            <person name="Jeske O."/>
            <person name="Meyerdierks A."/>
            <person name="Storesund J.E."/>
            <person name="Kallscheuer N."/>
            <person name="Luecker S."/>
            <person name="Lage O.M."/>
            <person name="Pohl T."/>
            <person name="Merkel B.J."/>
            <person name="Hornburger P."/>
            <person name="Mueller R.-W."/>
            <person name="Bruemmer F."/>
            <person name="Labrenz M."/>
            <person name="Spormann A.M."/>
            <person name="Op den Camp H."/>
            <person name="Overmann J."/>
            <person name="Amann R."/>
            <person name="Jetten M.S.M."/>
            <person name="Mascher T."/>
            <person name="Medema M.H."/>
            <person name="Devos D.P."/>
            <person name="Kaster A.-K."/>
            <person name="Ovreas L."/>
            <person name="Rohde M."/>
            <person name="Galperin M.Y."/>
            <person name="Jogler C."/>
        </authorList>
    </citation>
    <scope>NUCLEOTIDE SEQUENCE [LARGE SCALE GENOMIC DNA]</scope>
    <source>
        <strain evidence="3 4">V22</strain>
    </source>
</reference>
<feature type="signal peptide" evidence="2">
    <location>
        <begin position="1"/>
        <end position="29"/>
    </location>
</feature>
<dbReference type="Pfam" id="PF13517">
    <property type="entry name" value="FG-GAP_3"/>
    <property type="match status" value="2"/>
</dbReference>